<evidence type="ECO:0000256" key="2">
    <source>
        <dbReference type="ARBA" id="ARBA00023015"/>
    </source>
</evidence>
<dbReference type="EMBL" id="JAQIIO010000003">
    <property type="protein sequence ID" value="MDA5093856.1"/>
    <property type="molecule type" value="Genomic_DNA"/>
</dbReference>
<dbReference type="RefSeq" id="WP_271053561.1">
    <property type="nucleotide sequence ID" value="NZ_JAQIIO010000003.1"/>
</dbReference>
<proteinExistence type="inferred from homology"/>
<keyword evidence="4" id="KW-0804">Transcription</keyword>
<organism evidence="6 7">
    <name type="scientific">Aliiroseovarius salicola</name>
    <dbReference type="NCBI Taxonomy" id="3009082"/>
    <lineage>
        <taxon>Bacteria</taxon>
        <taxon>Pseudomonadati</taxon>
        <taxon>Pseudomonadota</taxon>
        <taxon>Alphaproteobacteria</taxon>
        <taxon>Rhodobacterales</taxon>
        <taxon>Paracoccaceae</taxon>
        <taxon>Aliiroseovarius</taxon>
    </lineage>
</organism>
<keyword evidence="3" id="KW-0238">DNA-binding</keyword>
<comment type="caution">
    <text evidence="6">The sequence shown here is derived from an EMBL/GenBank/DDBJ whole genome shotgun (WGS) entry which is preliminary data.</text>
</comment>
<dbReference type="Proteomes" id="UP001528040">
    <property type="component" value="Unassembled WGS sequence"/>
</dbReference>
<dbReference type="InterPro" id="IPR005119">
    <property type="entry name" value="LysR_subst-bd"/>
</dbReference>
<gene>
    <name evidence="6" type="ORF">O2N63_07130</name>
</gene>
<dbReference type="SUPFAM" id="SSF46785">
    <property type="entry name" value="Winged helix' DNA-binding domain"/>
    <property type="match status" value="1"/>
</dbReference>
<feature type="domain" description="HTH lysR-type" evidence="5">
    <location>
        <begin position="1"/>
        <end position="59"/>
    </location>
</feature>
<dbReference type="SUPFAM" id="SSF53850">
    <property type="entry name" value="Periplasmic binding protein-like II"/>
    <property type="match status" value="1"/>
</dbReference>
<name>A0ABT4W016_9RHOB</name>
<evidence type="ECO:0000313" key="7">
    <source>
        <dbReference type="Proteomes" id="UP001528040"/>
    </source>
</evidence>
<evidence type="ECO:0000259" key="5">
    <source>
        <dbReference type="PROSITE" id="PS50931"/>
    </source>
</evidence>
<dbReference type="InterPro" id="IPR036390">
    <property type="entry name" value="WH_DNA-bd_sf"/>
</dbReference>
<evidence type="ECO:0000256" key="1">
    <source>
        <dbReference type="ARBA" id="ARBA00009437"/>
    </source>
</evidence>
<reference evidence="6 7" key="1">
    <citation type="submission" date="2023-01" db="EMBL/GenBank/DDBJ databases">
        <authorList>
            <person name="Yoon J.-W."/>
        </authorList>
    </citation>
    <scope>NUCLEOTIDE SEQUENCE [LARGE SCALE GENOMIC DNA]</scope>
    <source>
        <strain evidence="6 7">KMU-50</strain>
    </source>
</reference>
<protein>
    <submittedName>
        <fullName evidence="6">LysR family transcriptional regulator</fullName>
    </submittedName>
</protein>
<dbReference type="InterPro" id="IPR058163">
    <property type="entry name" value="LysR-type_TF_proteobact-type"/>
</dbReference>
<dbReference type="Pfam" id="PF03466">
    <property type="entry name" value="LysR_substrate"/>
    <property type="match status" value="1"/>
</dbReference>
<keyword evidence="7" id="KW-1185">Reference proteome</keyword>
<evidence type="ECO:0000256" key="4">
    <source>
        <dbReference type="ARBA" id="ARBA00023163"/>
    </source>
</evidence>
<dbReference type="Gene3D" id="3.40.190.10">
    <property type="entry name" value="Periplasmic binding protein-like II"/>
    <property type="match status" value="1"/>
</dbReference>
<comment type="similarity">
    <text evidence="1">Belongs to the LysR transcriptional regulatory family.</text>
</comment>
<dbReference type="PANTHER" id="PTHR30537:SF3">
    <property type="entry name" value="TRANSCRIPTIONAL REGULATORY PROTEIN"/>
    <property type="match status" value="1"/>
</dbReference>
<dbReference type="InterPro" id="IPR036388">
    <property type="entry name" value="WH-like_DNA-bd_sf"/>
</dbReference>
<dbReference type="Pfam" id="PF00126">
    <property type="entry name" value="HTH_1"/>
    <property type="match status" value="1"/>
</dbReference>
<dbReference type="PANTHER" id="PTHR30537">
    <property type="entry name" value="HTH-TYPE TRANSCRIPTIONAL REGULATOR"/>
    <property type="match status" value="1"/>
</dbReference>
<evidence type="ECO:0000313" key="6">
    <source>
        <dbReference type="EMBL" id="MDA5093856.1"/>
    </source>
</evidence>
<evidence type="ECO:0000256" key="3">
    <source>
        <dbReference type="ARBA" id="ARBA00023125"/>
    </source>
</evidence>
<dbReference type="PROSITE" id="PS50931">
    <property type="entry name" value="HTH_LYSR"/>
    <property type="match status" value="1"/>
</dbReference>
<accession>A0ABT4W016</accession>
<dbReference type="Gene3D" id="1.10.10.10">
    <property type="entry name" value="Winged helix-like DNA-binding domain superfamily/Winged helix DNA-binding domain"/>
    <property type="match status" value="1"/>
</dbReference>
<keyword evidence="2" id="KW-0805">Transcription regulation</keyword>
<dbReference type="InterPro" id="IPR000847">
    <property type="entry name" value="LysR_HTH_N"/>
</dbReference>
<sequence length="295" mass="33384">MHDWDDLRYVLALSRARTMKAAAEIVGTNSATISRRIDRLTKEVGRQLFKKGTGGWHPTAEALKLIEISTRLEEELRSFESSLSKPDTEIEGAISISCYQGMSLLALTPNLDRFYKRYPNLTLNIDHRQKLSLARGEVDLALRLQRPIEGRLISKRIGARVSGYFVRKGSKIGSQWIGLTKEFDNLPMMQQGFAYFGAEPTVRLGSLSEIETAVLSSDLPGPLLTCAMQDRRDVEQIASRDLISVRPIYLTFHESRRNDLQLQTVKSWVESCFSGPDHCLCGRCRFDVSDSDNRR</sequence>